<accession>A0A917W257</accession>
<sequence>MNFAGKISWFFFTLLLFLFAGTLLVVGEVDSRSGQVSAPQKITKREQTTGQHKNVNSHPPAQNVLPKEAKLSVPFTSQNPELPNGCEISSLTMLLNSAGIPVDKMTLAAKVKKVPFSSGGYQGNPNDGFVGNMYHGDTDDPGLAVYHGPVADLARQYLGGRVVDLSGAGWDQVEQRIAMGTPVWVIVSIDFQPVPDDGWQSWHTKEGDMRISFMEHSVLVTGYDEHNVYFNDPEMNSGGSKTDKSAFVDAWKQFGNQAITFSK</sequence>
<name>A0A917W257_9BACL</name>
<keyword evidence="4" id="KW-1185">Reference proteome</keyword>
<protein>
    <recommendedName>
        <fullName evidence="2">Peptidase C39-like domain-containing protein</fullName>
    </recommendedName>
</protein>
<feature type="region of interest" description="Disordered" evidence="1">
    <location>
        <begin position="35"/>
        <end position="63"/>
    </location>
</feature>
<dbReference type="Pfam" id="PF13529">
    <property type="entry name" value="Peptidase_C39_2"/>
    <property type="match status" value="1"/>
</dbReference>
<dbReference type="Proteomes" id="UP000654670">
    <property type="component" value="Unassembled WGS sequence"/>
</dbReference>
<dbReference type="InterPro" id="IPR016997">
    <property type="entry name" value="UCP032442"/>
</dbReference>
<organism evidence="3 4">
    <name type="scientific">Sporolactobacillus putidus</name>
    <dbReference type="NCBI Taxonomy" id="492735"/>
    <lineage>
        <taxon>Bacteria</taxon>
        <taxon>Bacillati</taxon>
        <taxon>Bacillota</taxon>
        <taxon>Bacilli</taxon>
        <taxon>Bacillales</taxon>
        <taxon>Sporolactobacillaceae</taxon>
        <taxon>Sporolactobacillus</taxon>
    </lineage>
</organism>
<feature type="compositionally biased region" description="Polar residues" evidence="1">
    <location>
        <begin position="48"/>
        <end position="60"/>
    </location>
</feature>
<evidence type="ECO:0000259" key="2">
    <source>
        <dbReference type="Pfam" id="PF13529"/>
    </source>
</evidence>
<gene>
    <name evidence="3" type="ORF">GCM10007968_15800</name>
</gene>
<evidence type="ECO:0000313" key="3">
    <source>
        <dbReference type="EMBL" id="GGL52635.1"/>
    </source>
</evidence>
<dbReference type="PIRSF" id="PIRSF032442">
    <property type="entry name" value="UCP032442"/>
    <property type="match status" value="1"/>
</dbReference>
<evidence type="ECO:0000313" key="4">
    <source>
        <dbReference type="Proteomes" id="UP000654670"/>
    </source>
</evidence>
<reference evidence="3" key="2">
    <citation type="submission" date="2020-09" db="EMBL/GenBank/DDBJ databases">
        <authorList>
            <person name="Sun Q."/>
            <person name="Ohkuma M."/>
        </authorList>
    </citation>
    <scope>NUCLEOTIDE SEQUENCE</scope>
    <source>
        <strain evidence="3">JCM 15325</strain>
    </source>
</reference>
<dbReference type="Gene3D" id="3.90.70.10">
    <property type="entry name" value="Cysteine proteinases"/>
    <property type="match status" value="1"/>
</dbReference>
<dbReference type="AlphaFoldDB" id="A0A917W257"/>
<reference evidence="3" key="1">
    <citation type="journal article" date="2014" name="Int. J. Syst. Evol. Microbiol.">
        <title>Complete genome sequence of Corynebacterium casei LMG S-19264T (=DSM 44701T), isolated from a smear-ripened cheese.</title>
        <authorList>
            <consortium name="US DOE Joint Genome Institute (JGI-PGF)"/>
            <person name="Walter F."/>
            <person name="Albersmeier A."/>
            <person name="Kalinowski J."/>
            <person name="Ruckert C."/>
        </authorList>
    </citation>
    <scope>NUCLEOTIDE SEQUENCE</scope>
    <source>
        <strain evidence="3">JCM 15325</strain>
    </source>
</reference>
<dbReference type="PANTHER" id="PTHR37806">
    <property type="entry name" value="LMO0724 PROTEIN"/>
    <property type="match status" value="1"/>
</dbReference>
<dbReference type="RefSeq" id="WP_188802550.1">
    <property type="nucleotide sequence ID" value="NZ_BMOK01000005.1"/>
</dbReference>
<proteinExistence type="predicted"/>
<dbReference type="EMBL" id="BMOK01000005">
    <property type="protein sequence ID" value="GGL52635.1"/>
    <property type="molecule type" value="Genomic_DNA"/>
</dbReference>
<feature type="domain" description="Peptidase C39-like" evidence="2">
    <location>
        <begin position="71"/>
        <end position="233"/>
    </location>
</feature>
<dbReference type="PANTHER" id="PTHR37806:SF1">
    <property type="entry name" value="PEPTIDASE C39-LIKE DOMAIN-CONTAINING PROTEIN"/>
    <property type="match status" value="1"/>
</dbReference>
<comment type="caution">
    <text evidence="3">The sequence shown here is derived from an EMBL/GenBank/DDBJ whole genome shotgun (WGS) entry which is preliminary data.</text>
</comment>
<dbReference type="InterPro" id="IPR039564">
    <property type="entry name" value="Peptidase_C39-like"/>
</dbReference>
<evidence type="ECO:0000256" key="1">
    <source>
        <dbReference type="SAM" id="MobiDB-lite"/>
    </source>
</evidence>